<dbReference type="AlphaFoldDB" id="A0A8J3RBY1"/>
<dbReference type="EMBL" id="BOOG01000065">
    <property type="protein sequence ID" value="GIH72892.1"/>
    <property type="molecule type" value="Genomic_DNA"/>
</dbReference>
<evidence type="ECO:0000256" key="1">
    <source>
        <dbReference type="SAM" id="MobiDB-lite"/>
    </source>
</evidence>
<protein>
    <recommendedName>
        <fullName evidence="4">1,4-alpha-glucan branching enzyme</fullName>
    </recommendedName>
</protein>
<reference evidence="2" key="1">
    <citation type="submission" date="2021-01" db="EMBL/GenBank/DDBJ databases">
        <title>Whole genome shotgun sequence of Sphaerimonospora thailandensis NBRC 107569.</title>
        <authorList>
            <person name="Komaki H."/>
            <person name="Tamura T."/>
        </authorList>
    </citation>
    <scope>NUCLEOTIDE SEQUENCE</scope>
    <source>
        <strain evidence="2">NBRC 107569</strain>
    </source>
</reference>
<evidence type="ECO:0008006" key="4">
    <source>
        <dbReference type="Google" id="ProtNLM"/>
    </source>
</evidence>
<feature type="compositionally biased region" description="Basic and acidic residues" evidence="1">
    <location>
        <begin position="10"/>
        <end position="30"/>
    </location>
</feature>
<proteinExistence type="predicted"/>
<comment type="caution">
    <text evidence="2">The sequence shown here is derived from an EMBL/GenBank/DDBJ whole genome shotgun (WGS) entry which is preliminary data.</text>
</comment>
<keyword evidence="3" id="KW-1185">Reference proteome</keyword>
<organism evidence="2 3">
    <name type="scientific">Sphaerimonospora thailandensis</name>
    <dbReference type="NCBI Taxonomy" id="795644"/>
    <lineage>
        <taxon>Bacteria</taxon>
        <taxon>Bacillati</taxon>
        <taxon>Actinomycetota</taxon>
        <taxon>Actinomycetes</taxon>
        <taxon>Streptosporangiales</taxon>
        <taxon>Streptosporangiaceae</taxon>
        <taxon>Sphaerimonospora</taxon>
    </lineage>
</organism>
<dbReference type="Proteomes" id="UP000610966">
    <property type="component" value="Unassembled WGS sequence"/>
</dbReference>
<dbReference type="RefSeq" id="WP_204018536.1">
    <property type="nucleotide sequence ID" value="NZ_BOOG01000065.1"/>
</dbReference>
<evidence type="ECO:0000313" key="2">
    <source>
        <dbReference type="EMBL" id="GIH72892.1"/>
    </source>
</evidence>
<sequence>MSEQQSRPVGGEHKYEQEISSVDEHEERPGRSLITTTHEVIKRWAEERGGRPATVPGTEHEGRAGVLRFDFPGYGGGDLKEITWDEWFETFEARNLNFLYQEHKKDGDQSNFFRLENPDREDA</sequence>
<accession>A0A8J3RBY1</accession>
<feature type="region of interest" description="Disordered" evidence="1">
    <location>
        <begin position="1"/>
        <end position="33"/>
    </location>
</feature>
<gene>
    <name evidence="2" type="ORF">Mth01_51450</name>
</gene>
<name>A0A8J3RBY1_9ACTN</name>
<evidence type="ECO:0000313" key="3">
    <source>
        <dbReference type="Proteomes" id="UP000610966"/>
    </source>
</evidence>